<sequence length="142" mass="15885">MKINNKRIVITGGTSGIGYEMVRYLCPDNEVIVVSKNINRLNELSRKFDGVTTYQADLSKTGDTETIADIIVKRYESIDILINNAAAQHSATFIDEEFRYESISYEIALNFTSICSMTYLLLPALLHKEKAIIMNVNSGLGL</sequence>
<reference evidence="2" key="1">
    <citation type="submission" date="2018-06" db="EMBL/GenBank/DDBJ databases">
        <authorList>
            <person name="Zhirakovskaya E."/>
        </authorList>
    </citation>
    <scope>NUCLEOTIDE SEQUENCE</scope>
</reference>
<organism evidence="2">
    <name type="scientific">hydrothermal vent metagenome</name>
    <dbReference type="NCBI Taxonomy" id="652676"/>
    <lineage>
        <taxon>unclassified sequences</taxon>
        <taxon>metagenomes</taxon>
        <taxon>ecological metagenomes</taxon>
    </lineage>
</organism>
<dbReference type="InterPro" id="IPR036291">
    <property type="entry name" value="NAD(P)-bd_dom_sf"/>
</dbReference>
<dbReference type="Gene3D" id="3.40.50.720">
    <property type="entry name" value="NAD(P)-binding Rossmann-like Domain"/>
    <property type="match status" value="1"/>
</dbReference>
<evidence type="ECO:0000313" key="2">
    <source>
        <dbReference type="EMBL" id="VAW29055.1"/>
    </source>
</evidence>
<dbReference type="SUPFAM" id="SSF51735">
    <property type="entry name" value="NAD(P)-binding Rossmann-fold domains"/>
    <property type="match status" value="1"/>
</dbReference>
<protein>
    <submittedName>
        <fullName evidence="2">Uncharacterized protein</fullName>
    </submittedName>
</protein>
<gene>
    <name evidence="2" type="ORF">MNBD_BACTEROID06-444</name>
</gene>
<dbReference type="InterPro" id="IPR002347">
    <property type="entry name" value="SDR_fam"/>
</dbReference>
<accession>A0A3B0UDJ7</accession>
<name>A0A3B0UDJ7_9ZZZZ</name>
<feature type="non-terminal residue" evidence="2">
    <location>
        <position position="142"/>
    </location>
</feature>
<dbReference type="InterPro" id="IPR050259">
    <property type="entry name" value="SDR"/>
</dbReference>
<dbReference type="Pfam" id="PF00106">
    <property type="entry name" value="adh_short"/>
    <property type="match status" value="1"/>
</dbReference>
<dbReference type="PANTHER" id="PTHR42879:SF2">
    <property type="entry name" value="3-OXOACYL-[ACYL-CARRIER-PROTEIN] REDUCTASE FABG"/>
    <property type="match status" value="1"/>
</dbReference>
<dbReference type="AlphaFoldDB" id="A0A3B0UDJ7"/>
<comment type="similarity">
    <text evidence="1">Belongs to the short-chain dehydrogenases/reductases (SDR) family.</text>
</comment>
<dbReference type="PRINTS" id="PR00081">
    <property type="entry name" value="GDHRDH"/>
</dbReference>
<dbReference type="PANTHER" id="PTHR42879">
    <property type="entry name" value="3-OXOACYL-(ACYL-CARRIER-PROTEIN) REDUCTASE"/>
    <property type="match status" value="1"/>
</dbReference>
<dbReference type="EMBL" id="UOES01000502">
    <property type="protein sequence ID" value="VAW29055.1"/>
    <property type="molecule type" value="Genomic_DNA"/>
</dbReference>
<evidence type="ECO:0000256" key="1">
    <source>
        <dbReference type="ARBA" id="ARBA00006484"/>
    </source>
</evidence>
<proteinExistence type="inferred from homology"/>